<reference evidence="7" key="1">
    <citation type="submission" date="2018-05" db="EMBL/GenBank/DDBJ databases">
        <authorList>
            <person name="Lanie J.A."/>
            <person name="Ng W.-L."/>
            <person name="Kazmierczak K.M."/>
            <person name="Andrzejewski T.M."/>
            <person name="Davidsen T.M."/>
            <person name="Wayne K.J."/>
            <person name="Tettelin H."/>
            <person name="Glass J.I."/>
            <person name="Rusch D."/>
            <person name="Podicherti R."/>
            <person name="Tsui H.-C.T."/>
            <person name="Winkler M.E."/>
        </authorList>
    </citation>
    <scope>NUCLEOTIDE SEQUENCE</scope>
</reference>
<evidence type="ECO:0000313" key="7">
    <source>
        <dbReference type="EMBL" id="SVA36471.1"/>
    </source>
</evidence>
<dbReference type="NCBIfam" id="TIGR01195">
    <property type="entry name" value="oadG_fam"/>
    <property type="match status" value="1"/>
</dbReference>
<sequence length="88" mass="9352">MEASVSAAVNVSILAISVIFTVLIILIFTIKTLVKLMPYQASPAPLAKSGSTSSPQKQDDQVAAITAALAAHMGKRPDEFRIVNIQSR</sequence>
<dbReference type="EMBL" id="UINC01008093">
    <property type="protein sequence ID" value="SVA36471.1"/>
    <property type="molecule type" value="Genomic_DNA"/>
</dbReference>
<keyword evidence="5 6" id="KW-0472">Membrane</keyword>
<protein>
    <recommendedName>
        <fullName evidence="8">Oxaloacetate decarboxylase gamma chain</fullName>
    </recommendedName>
</protein>
<proteinExistence type="predicted"/>
<comment type="subcellular location">
    <subcellularLocation>
        <location evidence="1">Cell membrane</location>
    </subcellularLocation>
</comment>
<evidence type="ECO:0000256" key="4">
    <source>
        <dbReference type="ARBA" id="ARBA00022989"/>
    </source>
</evidence>
<dbReference type="AlphaFoldDB" id="A0A381V8Z3"/>
<keyword evidence="2" id="KW-1003">Cell membrane</keyword>
<dbReference type="InterPro" id="IPR005899">
    <property type="entry name" value="Na_pump_deCOase"/>
</dbReference>
<evidence type="ECO:0008006" key="8">
    <source>
        <dbReference type="Google" id="ProtNLM"/>
    </source>
</evidence>
<dbReference type="GO" id="GO:0005886">
    <property type="term" value="C:plasma membrane"/>
    <property type="evidence" value="ECO:0007669"/>
    <property type="project" value="UniProtKB-SubCell"/>
</dbReference>
<evidence type="ECO:0000256" key="3">
    <source>
        <dbReference type="ARBA" id="ARBA00022692"/>
    </source>
</evidence>
<keyword evidence="3 6" id="KW-0812">Transmembrane</keyword>
<name>A0A381V8Z3_9ZZZZ</name>
<dbReference type="Pfam" id="PF04277">
    <property type="entry name" value="OAD_gamma"/>
    <property type="match status" value="1"/>
</dbReference>
<accession>A0A381V8Z3</accession>
<keyword evidence="4 6" id="KW-1133">Transmembrane helix</keyword>
<evidence type="ECO:0000256" key="5">
    <source>
        <dbReference type="ARBA" id="ARBA00023136"/>
    </source>
</evidence>
<organism evidence="7">
    <name type="scientific">marine metagenome</name>
    <dbReference type="NCBI Taxonomy" id="408172"/>
    <lineage>
        <taxon>unclassified sequences</taxon>
        <taxon>metagenomes</taxon>
        <taxon>ecological metagenomes</taxon>
    </lineage>
</organism>
<feature type="transmembrane region" description="Helical" evidence="6">
    <location>
        <begin position="6"/>
        <end position="30"/>
    </location>
</feature>
<dbReference type="GO" id="GO:0015081">
    <property type="term" value="F:sodium ion transmembrane transporter activity"/>
    <property type="evidence" value="ECO:0007669"/>
    <property type="project" value="InterPro"/>
</dbReference>
<gene>
    <name evidence="7" type="ORF">METZ01_LOCUS89325</name>
</gene>
<evidence type="ECO:0000256" key="6">
    <source>
        <dbReference type="SAM" id="Phobius"/>
    </source>
</evidence>
<dbReference type="GO" id="GO:0036376">
    <property type="term" value="P:sodium ion export across plasma membrane"/>
    <property type="evidence" value="ECO:0007669"/>
    <property type="project" value="InterPro"/>
</dbReference>
<evidence type="ECO:0000256" key="1">
    <source>
        <dbReference type="ARBA" id="ARBA00004236"/>
    </source>
</evidence>
<evidence type="ECO:0000256" key="2">
    <source>
        <dbReference type="ARBA" id="ARBA00022475"/>
    </source>
</evidence>